<evidence type="ECO:0000256" key="1">
    <source>
        <dbReference type="SAM" id="Phobius"/>
    </source>
</evidence>
<evidence type="ECO:0000313" key="3">
    <source>
        <dbReference type="Proteomes" id="UP001597058"/>
    </source>
</evidence>
<dbReference type="InterPro" id="IPR011726">
    <property type="entry name" value="KdpF"/>
</dbReference>
<reference evidence="3" key="1">
    <citation type="journal article" date="2019" name="Int. J. Syst. Evol. Microbiol.">
        <title>The Global Catalogue of Microorganisms (GCM) 10K type strain sequencing project: providing services to taxonomists for standard genome sequencing and annotation.</title>
        <authorList>
            <consortium name="The Broad Institute Genomics Platform"/>
            <consortium name="The Broad Institute Genome Sequencing Center for Infectious Disease"/>
            <person name="Wu L."/>
            <person name="Ma J."/>
        </authorList>
    </citation>
    <scope>NUCLEOTIDE SEQUENCE [LARGE SCALE GENOMIC DNA]</scope>
    <source>
        <strain evidence="3">CGMCC 4.7020</strain>
    </source>
</reference>
<proteinExistence type="predicted"/>
<keyword evidence="3" id="KW-1185">Reference proteome</keyword>
<name>A0ABW3XFZ5_9ACTN</name>
<dbReference type="EMBL" id="JBHTMM010000025">
    <property type="protein sequence ID" value="MFD1308280.1"/>
    <property type="molecule type" value="Genomic_DNA"/>
</dbReference>
<evidence type="ECO:0000313" key="2">
    <source>
        <dbReference type="EMBL" id="MFD1308280.1"/>
    </source>
</evidence>
<keyword evidence="1" id="KW-0472">Membrane</keyword>
<feature type="transmembrane region" description="Helical" evidence="1">
    <location>
        <begin position="28"/>
        <end position="46"/>
    </location>
</feature>
<comment type="caution">
    <text evidence="2">The sequence shown here is derived from an EMBL/GenBank/DDBJ whole genome shotgun (WGS) entry which is preliminary data.</text>
</comment>
<dbReference type="NCBIfam" id="TIGR02115">
    <property type="entry name" value="potass_kdpF"/>
    <property type="match status" value="1"/>
</dbReference>
<dbReference type="Proteomes" id="UP001597058">
    <property type="component" value="Unassembled WGS sequence"/>
</dbReference>
<accession>A0ABW3XFZ5</accession>
<dbReference type="RefSeq" id="WP_329525550.1">
    <property type="nucleotide sequence ID" value="NZ_JBHSKH010000001.1"/>
</dbReference>
<protein>
    <submittedName>
        <fullName evidence="2">K(+)-transporting ATPase subunit F</fullName>
    </submittedName>
</protein>
<sequence length="51" mass="5593">MTIPRISPTPPHHSLTHENEASMSVENAVGLIVAVTLLVYLIIALIKPEKF</sequence>
<keyword evidence="1" id="KW-0812">Transmembrane</keyword>
<organism evidence="2 3">
    <name type="scientific">Streptomyces kaempferi</name>
    <dbReference type="NCBI Taxonomy" id="333725"/>
    <lineage>
        <taxon>Bacteria</taxon>
        <taxon>Bacillati</taxon>
        <taxon>Actinomycetota</taxon>
        <taxon>Actinomycetes</taxon>
        <taxon>Kitasatosporales</taxon>
        <taxon>Streptomycetaceae</taxon>
        <taxon>Streptomyces</taxon>
    </lineage>
</organism>
<gene>
    <name evidence="2" type="primary">kdpF</name>
    <name evidence="2" type="ORF">ACFQ5X_20765</name>
</gene>
<keyword evidence="1" id="KW-1133">Transmembrane helix</keyword>
<dbReference type="Pfam" id="PF09604">
    <property type="entry name" value="Potass_KdpF"/>
    <property type="match status" value="1"/>
</dbReference>